<keyword evidence="4" id="KW-1185">Reference proteome</keyword>
<evidence type="ECO:0000313" key="4">
    <source>
        <dbReference type="Proteomes" id="UP001524478"/>
    </source>
</evidence>
<name>A0ABT1S553_9FIRM</name>
<dbReference type="InterPro" id="IPR010627">
    <property type="entry name" value="Prepilin_pept_A24_N"/>
</dbReference>
<feature type="domain" description="Prepilin peptidase A24 N-terminal" evidence="2">
    <location>
        <begin position="7"/>
        <end position="31"/>
    </location>
</feature>
<evidence type="ECO:0000313" key="3">
    <source>
        <dbReference type="EMBL" id="MCQ4921601.1"/>
    </source>
</evidence>
<dbReference type="Pfam" id="PF06750">
    <property type="entry name" value="A24_N_bact"/>
    <property type="match status" value="1"/>
</dbReference>
<feature type="transmembrane region" description="Helical" evidence="1">
    <location>
        <begin position="6"/>
        <end position="22"/>
    </location>
</feature>
<sequence length="42" mass="4869">MTILIFLYGLFIGSFLNVCIYRRPRNKSLLFIPVVILIIVQA</sequence>
<dbReference type="EMBL" id="JANGAC010000001">
    <property type="protein sequence ID" value="MCQ4921601.1"/>
    <property type="molecule type" value="Genomic_DNA"/>
</dbReference>
<dbReference type="Proteomes" id="UP001524478">
    <property type="component" value="Unassembled WGS sequence"/>
</dbReference>
<evidence type="ECO:0000256" key="1">
    <source>
        <dbReference type="SAM" id="Phobius"/>
    </source>
</evidence>
<protein>
    <submittedName>
        <fullName evidence="3">Prepilin peptidase</fullName>
    </submittedName>
</protein>
<comment type="caution">
    <text evidence="3">The sequence shown here is derived from an EMBL/GenBank/DDBJ whole genome shotgun (WGS) entry which is preliminary data.</text>
</comment>
<gene>
    <name evidence="3" type="ORF">NE686_00770</name>
</gene>
<keyword evidence="1" id="KW-0472">Membrane</keyword>
<dbReference type="RefSeq" id="WP_256310117.1">
    <property type="nucleotide sequence ID" value="NZ_JANGAC010000001.1"/>
</dbReference>
<organism evidence="3 4">
    <name type="scientific">Tissierella carlieri</name>
    <dbReference type="NCBI Taxonomy" id="689904"/>
    <lineage>
        <taxon>Bacteria</taxon>
        <taxon>Bacillati</taxon>
        <taxon>Bacillota</taxon>
        <taxon>Tissierellia</taxon>
        <taxon>Tissierellales</taxon>
        <taxon>Tissierellaceae</taxon>
        <taxon>Tissierella</taxon>
    </lineage>
</organism>
<evidence type="ECO:0000259" key="2">
    <source>
        <dbReference type="Pfam" id="PF06750"/>
    </source>
</evidence>
<keyword evidence="1" id="KW-0812">Transmembrane</keyword>
<accession>A0ABT1S553</accession>
<proteinExistence type="predicted"/>
<keyword evidence="1" id="KW-1133">Transmembrane helix</keyword>
<reference evidence="3 4" key="1">
    <citation type="submission" date="2022-06" db="EMBL/GenBank/DDBJ databases">
        <title>Isolation of gut microbiota from human fecal samples.</title>
        <authorList>
            <person name="Pamer E.G."/>
            <person name="Barat B."/>
            <person name="Waligurski E."/>
            <person name="Medina S."/>
            <person name="Paddock L."/>
            <person name="Mostad J."/>
        </authorList>
    </citation>
    <scope>NUCLEOTIDE SEQUENCE [LARGE SCALE GENOMIC DNA]</scope>
    <source>
        <strain evidence="3 4">DFI.7.95</strain>
    </source>
</reference>